<name>A0A6N1CNI2_9PSED</name>
<gene>
    <name evidence="1" type="ORF">GN234_07960</name>
</gene>
<accession>A0A6N1CNI2</accession>
<dbReference type="AlphaFoldDB" id="A0A6N1CNI2"/>
<dbReference type="RefSeq" id="WP_176689568.1">
    <property type="nucleotide sequence ID" value="NZ_JAJQKS010000002.1"/>
</dbReference>
<evidence type="ECO:0000313" key="2">
    <source>
        <dbReference type="Proteomes" id="UP000509545"/>
    </source>
</evidence>
<dbReference type="Proteomes" id="UP000509545">
    <property type="component" value="Chromosome"/>
</dbReference>
<dbReference type="KEGG" id="pbz:GN234_07960"/>
<keyword evidence="2" id="KW-1185">Reference proteome</keyword>
<proteinExistence type="predicted"/>
<evidence type="ECO:0000313" key="1">
    <source>
        <dbReference type="EMBL" id="QKS85946.1"/>
    </source>
</evidence>
<sequence>MSAQIKQLIEDLYAQQNFATAQSRRAAIMNMTNPHTGTLTLHCTDIGNISIKALAFNNTSSQLYSVPGQSILFALGRSFEVQQYILDGHQLEKADTRIIDNNNPLVIDGSRTLFDYSQQSRKQAGLIGRINFPDRSSDISVFDRASLRKTAWLPHDGSAARYLVSLELLETIQDPGGARVAGELIYHYHPAVAWKAFQMLYRADPQNALNYVPLLKKFKNTRLDNLLRPLEQAT</sequence>
<protein>
    <submittedName>
        <fullName evidence="1">Uncharacterized protein</fullName>
    </submittedName>
</protein>
<organism evidence="1 2">
    <name type="scientific">Pseudomonas bijieensis</name>
    <dbReference type="NCBI Taxonomy" id="2681983"/>
    <lineage>
        <taxon>Bacteria</taxon>
        <taxon>Pseudomonadati</taxon>
        <taxon>Pseudomonadota</taxon>
        <taxon>Gammaproteobacteria</taxon>
        <taxon>Pseudomonadales</taxon>
        <taxon>Pseudomonadaceae</taxon>
        <taxon>Pseudomonas</taxon>
    </lineage>
</organism>
<dbReference type="EMBL" id="CP048810">
    <property type="protein sequence ID" value="QKS85946.1"/>
    <property type="molecule type" value="Genomic_DNA"/>
</dbReference>
<reference evidence="1 2" key="1">
    <citation type="submission" date="2020-02" db="EMBL/GenBank/DDBJ databases">
        <authorList>
            <person name="Liang J."/>
        </authorList>
    </citation>
    <scope>NUCLEOTIDE SEQUENCE [LARGE SCALE GENOMIC DNA]</scope>
    <source>
        <strain evidence="1 2">L22-9</strain>
    </source>
</reference>